<evidence type="ECO:0000256" key="4">
    <source>
        <dbReference type="ARBA" id="ARBA00022691"/>
    </source>
</evidence>
<accession>A0ABQ9GGJ7</accession>
<keyword evidence="14" id="KW-1185">Reference proteome</keyword>
<comment type="catalytic activity">
    <reaction evidence="11">
        <text>a uridine in tRNA + S-adenosyl-L-methionine = a 3-[(3S)-3-amino-3-carboxypropyl]uridine in tRNA + S-methyl-5'-thioadenosine + H(+)</text>
        <dbReference type="Rhea" id="RHEA:62432"/>
        <dbReference type="Rhea" id="RHEA-COMP:13339"/>
        <dbReference type="Rhea" id="RHEA-COMP:16092"/>
        <dbReference type="ChEBI" id="CHEBI:15378"/>
        <dbReference type="ChEBI" id="CHEBI:17509"/>
        <dbReference type="ChEBI" id="CHEBI:59789"/>
        <dbReference type="ChEBI" id="CHEBI:65315"/>
        <dbReference type="ChEBI" id="CHEBI:82930"/>
        <dbReference type="EC" id="2.5.1.25"/>
    </reaction>
</comment>
<comment type="caution">
    <text evidence="13">The sequence shown here is derived from an EMBL/GenBank/DDBJ whole genome shotgun (WGS) entry which is preliminary data.</text>
</comment>
<dbReference type="PANTHER" id="PTHR15627">
    <property type="entry name" value="NATURAL KILLER CELL-SPECIFIC ANTIGEN KLIP1"/>
    <property type="match status" value="1"/>
</dbReference>
<evidence type="ECO:0000256" key="1">
    <source>
        <dbReference type="ARBA" id="ARBA00004123"/>
    </source>
</evidence>
<dbReference type="InterPro" id="IPR005636">
    <property type="entry name" value="DTW"/>
</dbReference>
<gene>
    <name evidence="13" type="ORF">PR048_027200</name>
</gene>
<sequence>MLTALPCVILDRRVSQFWRHQKGSPRWYLATVEAVHQFCVELHMASQEAGQPQRAPEEDNENGSLYAGEYDNLLFFFCYMYTKIHTLYNHDDLRAYKRPLK</sequence>
<keyword evidence="4" id="KW-0949">S-adenosyl-L-methionine</keyword>
<evidence type="ECO:0000256" key="3">
    <source>
        <dbReference type="ARBA" id="ARBA00022679"/>
    </source>
</evidence>
<dbReference type="Pfam" id="PF03942">
    <property type="entry name" value="DTW"/>
    <property type="match status" value="1"/>
</dbReference>
<reference evidence="13 14" key="1">
    <citation type="submission" date="2023-02" db="EMBL/GenBank/DDBJ databases">
        <title>LHISI_Scaffold_Assembly.</title>
        <authorList>
            <person name="Stuart O.P."/>
            <person name="Cleave R."/>
            <person name="Magrath M.J.L."/>
            <person name="Mikheyev A.S."/>
        </authorList>
    </citation>
    <scope>NUCLEOTIDE SEQUENCE [LARGE SCALE GENOMIC DNA]</scope>
    <source>
        <strain evidence="13">Daus_M_001</strain>
        <tissue evidence="13">Leg muscle</tissue>
    </source>
</reference>
<comment type="subcellular location">
    <subcellularLocation>
        <location evidence="1">Nucleus</location>
    </subcellularLocation>
</comment>
<dbReference type="InterPro" id="IPR051521">
    <property type="entry name" value="tRNA_Mod/Golgi_Maint"/>
</dbReference>
<organism evidence="13 14">
    <name type="scientific">Dryococelus australis</name>
    <dbReference type="NCBI Taxonomy" id="614101"/>
    <lineage>
        <taxon>Eukaryota</taxon>
        <taxon>Metazoa</taxon>
        <taxon>Ecdysozoa</taxon>
        <taxon>Arthropoda</taxon>
        <taxon>Hexapoda</taxon>
        <taxon>Insecta</taxon>
        <taxon>Pterygota</taxon>
        <taxon>Neoptera</taxon>
        <taxon>Polyneoptera</taxon>
        <taxon>Phasmatodea</taxon>
        <taxon>Verophasmatodea</taxon>
        <taxon>Anareolatae</taxon>
        <taxon>Phasmatidae</taxon>
        <taxon>Eurycanthinae</taxon>
        <taxon>Dryococelus</taxon>
    </lineage>
</organism>
<evidence type="ECO:0000313" key="14">
    <source>
        <dbReference type="Proteomes" id="UP001159363"/>
    </source>
</evidence>
<dbReference type="PANTHER" id="PTHR15627:SF8">
    <property type="entry name" value="TRNA-URIDINE AMINOCARBOXYPROPYLTRANSFERASE 1"/>
    <property type="match status" value="1"/>
</dbReference>
<evidence type="ECO:0000313" key="13">
    <source>
        <dbReference type="EMBL" id="KAJ8870899.1"/>
    </source>
</evidence>
<evidence type="ECO:0000256" key="5">
    <source>
        <dbReference type="ARBA" id="ARBA00022694"/>
    </source>
</evidence>
<comment type="similarity">
    <text evidence="8">Belongs to the TDD superfamily. DTWD1 family.</text>
</comment>
<comment type="function">
    <text evidence="7">Catalyzes the formation of 3-(3-amino-3-carboxypropyl)uridine (acp3U) at position 20 in the D-loop of several cytoplasmic tRNAs (acp3U(20)).</text>
</comment>
<feature type="domain" description="DTW" evidence="12">
    <location>
        <begin position="2"/>
        <end position="84"/>
    </location>
</feature>
<evidence type="ECO:0000259" key="12">
    <source>
        <dbReference type="Pfam" id="PF03942"/>
    </source>
</evidence>
<keyword evidence="5" id="KW-0819">tRNA processing</keyword>
<dbReference type="Proteomes" id="UP001159363">
    <property type="component" value="Chromosome 11"/>
</dbReference>
<keyword evidence="6" id="KW-0539">Nucleus</keyword>
<proteinExistence type="inferred from homology"/>
<evidence type="ECO:0000256" key="9">
    <source>
        <dbReference type="ARBA" id="ARBA00039242"/>
    </source>
</evidence>
<dbReference type="EC" id="2.5.1.25" evidence="2"/>
<evidence type="ECO:0000256" key="10">
    <source>
        <dbReference type="ARBA" id="ARBA00042508"/>
    </source>
</evidence>
<evidence type="ECO:0000256" key="8">
    <source>
        <dbReference type="ARBA" id="ARBA00038290"/>
    </source>
</evidence>
<protein>
    <recommendedName>
        <fullName evidence="9">tRNA-uridine aminocarboxypropyltransferase 1</fullName>
        <ecNumber evidence="2">2.5.1.25</ecNumber>
    </recommendedName>
    <alternativeName>
        <fullName evidence="10">DTW domain-containing protein 1</fullName>
    </alternativeName>
</protein>
<keyword evidence="3" id="KW-0808">Transferase</keyword>
<evidence type="ECO:0000256" key="7">
    <source>
        <dbReference type="ARBA" id="ARBA00037050"/>
    </source>
</evidence>
<evidence type="ECO:0000256" key="11">
    <source>
        <dbReference type="ARBA" id="ARBA00048718"/>
    </source>
</evidence>
<name>A0ABQ9GGJ7_9NEOP</name>
<dbReference type="EMBL" id="JARBHB010000012">
    <property type="protein sequence ID" value="KAJ8870899.1"/>
    <property type="molecule type" value="Genomic_DNA"/>
</dbReference>
<evidence type="ECO:0000256" key="2">
    <source>
        <dbReference type="ARBA" id="ARBA00012386"/>
    </source>
</evidence>
<evidence type="ECO:0000256" key="6">
    <source>
        <dbReference type="ARBA" id="ARBA00023242"/>
    </source>
</evidence>